<protein>
    <recommendedName>
        <fullName evidence="7">Probable cytosol aminopeptidase</fullName>
    </recommendedName>
    <alternativeName>
        <fullName evidence="8">Leucine aminopeptidase</fullName>
    </alternativeName>
    <alternativeName>
        <fullName evidence="5">Leucyl aminopeptidase</fullName>
    </alternativeName>
</protein>
<keyword evidence="11" id="KW-1185">Reference proteome</keyword>
<dbReference type="RefSeq" id="WP_051518725.1">
    <property type="nucleotide sequence ID" value="NZ_AWQS01000192.1"/>
</dbReference>
<dbReference type="AlphaFoldDB" id="W9GEW4"/>
<dbReference type="EMBL" id="AWQS01000192">
    <property type="protein sequence ID" value="EWT04751.1"/>
    <property type="molecule type" value="Genomic_DNA"/>
</dbReference>
<keyword evidence="4" id="KW-0378">Hydrolase</keyword>
<evidence type="ECO:0000256" key="4">
    <source>
        <dbReference type="ARBA" id="ARBA00022801"/>
    </source>
</evidence>
<dbReference type="GO" id="GO:0006508">
    <property type="term" value="P:proteolysis"/>
    <property type="evidence" value="ECO:0007669"/>
    <property type="project" value="UniProtKB-KW"/>
</dbReference>
<dbReference type="GO" id="GO:0030145">
    <property type="term" value="F:manganese ion binding"/>
    <property type="evidence" value="ECO:0007669"/>
    <property type="project" value="InterPro"/>
</dbReference>
<dbReference type="Proteomes" id="UP000019494">
    <property type="component" value="Unassembled WGS sequence"/>
</dbReference>
<comment type="caution">
    <text evidence="10">The sequence shown here is derived from an EMBL/GenBank/DDBJ whole genome shotgun (WGS) entry which is preliminary data.</text>
</comment>
<dbReference type="CDD" id="cd00433">
    <property type="entry name" value="Peptidase_M17"/>
    <property type="match status" value="1"/>
</dbReference>
<dbReference type="OrthoDB" id="9809354at2"/>
<evidence type="ECO:0000256" key="1">
    <source>
        <dbReference type="ARBA" id="ARBA00009528"/>
    </source>
</evidence>
<dbReference type="GO" id="GO:0005737">
    <property type="term" value="C:cytoplasm"/>
    <property type="evidence" value="ECO:0007669"/>
    <property type="project" value="InterPro"/>
</dbReference>
<accession>W9GEW4</accession>
<evidence type="ECO:0000259" key="9">
    <source>
        <dbReference type="Pfam" id="PF00883"/>
    </source>
</evidence>
<keyword evidence="3" id="KW-0645">Protease</keyword>
<dbReference type="Pfam" id="PF00883">
    <property type="entry name" value="Peptidase_M17"/>
    <property type="match status" value="1"/>
</dbReference>
<dbReference type="InterPro" id="IPR000819">
    <property type="entry name" value="Peptidase_M17_C"/>
</dbReference>
<dbReference type="PANTHER" id="PTHR11963">
    <property type="entry name" value="LEUCINE AMINOPEPTIDASE-RELATED"/>
    <property type="match status" value="1"/>
</dbReference>
<gene>
    <name evidence="10" type="ORF">N864_09955</name>
</gene>
<dbReference type="PANTHER" id="PTHR11963:SF23">
    <property type="entry name" value="CYTOSOL AMINOPEPTIDASE"/>
    <property type="match status" value="1"/>
</dbReference>
<dbReference type="GO" id="GO:0070006">
    <property type="term" value="F:metalloaminopeptidase activity"/>
    <property type="evidence" value="ECO:0007669"/>
    <property type="project" value="InterPro"/>
</dbReference>
<dbReference type="InterPro" id="IPR011356">
    <property type="entry name" value="Leucine_aapep/pepB"/>
</dbReference>
<reference evidence="11" key="1">
    <citation type="submission" date="2013-08" db="EMBL/GenBank/DDBJ databases">
        <title>Intrasporangium oryzae NRRL B-24470.</title>
        <authorList>
            <person name="Liu H."/>
            <person name="Wang G."/>
        </authorList>
    </citation>
    <scope>NUCLEOTIDE SEQUENCE [LARGE SCALE GENOMIC DNA]</scope>
    <source>
        <strain evidence="11">Q5-1</strain>
    </source>
</reference>
<comment type="function">
    <text evidence="6">Presumably involved in the processing and regular turnover of intracellular proteins. Catalyzes the removal of unsubstituted N-terminal amino acids from various peptides.</text>
</comment>
<evidence type="ECO:0000256" key="2">
    <source>
        <dbReference type="ARBA" id="ARBA00022438"/>
    </source>
</evidence>
<sequence length="487" mass="50484">METAISLVPGTAARCGEGALRVVVAADGLPEHLISDGAHTVLHVPSPAWRDRDDTGLDSVCEEIHRWSRLMGRSLRTHKWARSQDTLVDLTVLWDTRVPPERALRLAVLGLIDGLGGPTAAAAARVHLTGLPHGLDLEDARSRALVDARATALARDLVDARASEVTPEVMASRAVQIAEECGLSARVWHSGDLSAAGMGGILAVGAGSPNPPCLVELEYDPAGADADVQQPICLIGKGVTFDSGGLSMKSAAAMVGMHSDKAGAVTVLAAMSALRDLGASIPVRGYLPLAENLPGPGATRPGDIITMLDGTRVEVVDTDFEGRVLMADALALAAGAPTRASGQTVDPATLAAAVIDVATLTYQAVTALGPEIGALIARDDTLGQRVLEAAKRAGEPLWPLPWAPRYRDQTRSRAPGASLRNHPGTDTGRALTAALFLGAFVPPTVPWAHLDIAGPAMSGAGPDARATGYGVRTLIDLLENWPAANPG</sequence>
<organism evidence="10 11">
    <name type="scientific">Intrasporangium chromatireducens Q5-1</name>
    <dbReference type="NCBI Taxonomy" id="584657"/>
    <lineage>
        <taxon>Bacteria</taxon>
        <taxon>Bacillati</taxon>
        <taxon>Actinomycetota</taxon>
        <taxon>Actinomycetes</taxon>
        <taxon>Micrococcales</taxon>
        <taxon>Intrasporangiaceae</taxon>
        <taxon>Intrasporangium</taxon>
    </lineage>
</organism>
<comment type="similarity">
    <text evidence="1">Belongs to the peptidase M17 family.</text>
</comment>
<evidence type="ECO:0000256" key="3">
    <source>
        <dbReference type="ARBA" id="ARBA00022670"/>
    </source>
</evidence>
<dbReference type="Gene3D" id="3.40.630.10">
    <property type="entry name" value="Zn peptidases"/>
    <property type="match status" value="1"/>
</dbReference>
<dbReference type="PATRIC" id="fig|584657.3.peg.3374"/>
<proteinExistence type="inferred from homology"/>
<evidence type="ECO:0000256" key="7">
    <source>
        <dbReference type="ARBA" id="ARBA00050021"/>
    </source>
</evidence>
<dbReference type="PRINTS" id="PR00481">
    <property type="entry name" value="LAMNOPPTDASE"/>
</dbReference>
<evidence type="ECO:0000256" key="6">
    <source>
        <dbReference type="ARBA" id="ARBA00049972"/>
    </source>
</evidence>
<evidence type="ECO:0000256" key="5">
    <source>
        <dbReference type="ARBA" id="ARBA00033172"/>
    </source>
</evidence>
<keyword evidence="2 10" id="KW-0031">Aminopeptidase</keyword>
<evidence type="ECO:0000313" key="10">
    <source>
        <dbReference type="EMBL" id="EWT04751.1"/>
    </source>
</evidence>
<dbReference type="SUPFAM" id="SSF53187">
    <property type="entry name" value="Zn-dependent exopeptidases"/>
    <property type="match status" value="1"/>
</dbReference>
<evidence type="ECO:0000256" key="8">
    <source>
        <dbReference type="ARBA" id="ARBA00050061"/>
    </source>
</evidence>
<evidence type="ECO:0000313" key="11">
    <source>
        <dbReference type="Proteomes" id="UP000019494"/>
    </source>
</evidence>
<name>W9GEW4_9MICO</name>
<feature type="domain" description="Cytosol aminopeptidase" evidence="9">
    <location>
        <begin position="153"/>
        <end position="475"/>
    </location>
</feature>